<dbReference type="Proteomes" id="UP001061298">
    <property type="component" value="Chromosome"/>
</dbReference>
<dbReference type="RefSeq" id="WP_263234552.1">
    <property type="nucleotide sequence ID" value="NZ_CP106793.1"/>
</dbReference>
<name>A0ABY6EJ86_9ACTN</name>
<evidence type="ECO:0000313" key="3">
    <source>
        <dbReference type="Proteomes" id="UP001061298"/>
    </source>
</evidence>
<gene>
    <name evidence="2" type="ORF">N8I84_40790</name>
</gene>
<reference evidence="2" key="1">
    <citation type="submission" date="2022-10" db="EMBL/GenBank/DDBJ databases">
        <authorList>
            <person name="Mo P."/>
        </authorList>
    </citation>
    <scope>NUCLEOTIDE SEQUENCE</scope>
    <source>
        <strain evidence="2">HUAS 13-4</strain>
    </source>
</reference>
<dbReference type="EMBL" id="CP106793">
    <property type="protein sequence ID" value="UXY24298.1"/>
    <property type="molecule type" value="Genomic_DNA"/>
</dbReference>
<proteinExistence type="predicted"/>
<evidence type="ECO:0000256" key="1">
    <source>
        <dbReference type="SAM" id="MobiDB-lite"/>
    </source>
</evidence>
<accession>A0ABY6EJ86</accession>
<organism evidence="2 3">
    <name type="scientific">Streptomyces cynarae</name>
    <dbReference type="NCBI Taxonomy" id="2981134"/>
    <lineage>
        <taxon>Bacteria</taxon>
        <taxon>Bacillati</taxon>
        <taxon>Actinomycetota</taxon>
        <taxon>Actinomycetes</taxon>
        <taxon>Kitasatosporales</taxon>
        <taxon>Streptomycetaceae</taxon>
        <taxon>Streptomyces</taxon>
    </lineage>
</organism>
<protein>
    <submittedName>
        <fullName evidence="2">Uncharacterized protein</fullName>
    </submittedName>
</protein>
<sequence length="57" mass="6015">MRETTASISMLTGAVVVSKTSWGRALRAGCARRAALAAGTMDDNQRRSQRATGCAPF</sequence>
<evidence type="ECO:0000313" key="2">
    <source>
        <dbReference type="EMBL" id="UXY24298.1"/>
    </source>
</evidence>
<feature type="region of interest" description="Disordered" evidence="1">
    <location>
        <begin position="38"/>
        <end position="57"/>
    </location>
</feature>
<keyword evidence="3" id="KW-1185">Reference proteome</keyword>